<name>A0AAC8VKL7_PISSA</name>
<evidence type="ECO:0000313" key="4">
    <source>
        <dbReference type="Proteomes" id="UP000029558"/>
    </source>
</evidence>
<proteinExistence type="predicted"/>
<feature type="compositionally biased region" description="Acidic residues" evidence="1">
    <location>
        <begin position="99"/>
        <end position="108"/>
    </location>
</feature>
<reference evidence="3 4" key="1">
    <citation type="journal article" date="2014" name="Genome Announc.">
        <title>Comparative Genome Analysis of Two Isolates of the Fish Pathogen Piscirickettsia salmonis from Different Hosts Reveals Major Differences in Virulence-Associated Secretion Systems.</title>
        <authorList>
            <person name="Bohle H."/>
            <person name="Henriquez P."/>
            <person name="Grothusen H."/>
            <person name="Navas E."/>
            <person name="Sandoval A."/>
            <person name="Bustamante F."/>
            <person name="Bustos P."/>
            <person name="Mancilla M."/>
        </authorList>
    </citation>
    <scope>NUCLEOTIDE SEQUENCE [LARGE SCALE GENOMIC DNA]</scope>
    <source>
        <strain evidence="4">B1-32597</strain>
    </source>
</reference>
<feature type="signal peptide" evidence="2">
    <location>
        <begin position="1"/>
        <end position="26"/>
    </location>
</feature>
<evidence type="ECO:0000256" key="2">
    <source>
        <dbReference type="SAM" id="SignalP"/>
    </source>
</evidence>
<dbReference type="AlphaFoldDB" id="A0AAC8VKL7"/>
<feature type="compositionally biased region" description="Low complexity" evidence="1">
    <location>
        <begin position="29"/>
        <end position="53"/>
    </location>
</feature>
<evidence type="ECO:0000313" key="3">
    <source>
        <dbReference type="EMBL" id="ALB24215.1"/>
    </source>
</evidence>
<accession>A0AAC8VKL7</accession>
<evidence type="ECO:0000256" key="1">
    <source>
        <dbReference type="SAM" id="MobiDB-lite"/>
    </source>
</evidence>
<feature type="chain" id="PRO_5042003800" evidence="2">
    <location>
        <begin position="27"/>
        <end position="108"/>
    </location>
</feature>
<feature type="region of interest" description="Disordered" evidence="1">
    <location>
        <begin position="29"/>
        <end position="61"/>
    </location>
</feature>
<feature type="region of interest" description="Disordered" evidence="1">
    <location>
        <begin position="80"/>
        <end position="108"/>
    </location>
</feature>
<organism evidence="3 4">
    <name type="scientific">Piscirickettsia salmonis</name>
    <dbReference type="NCBI Taxonomy" id="1238"/>
    <lineage>
        <taxon>Bacteria</taxon>
        <taxon>Pseudomonadati</taxon>
        <taxon>Pseudomonadota</taxon>
        <taxon>Gammaproteobacteria</taxon>
        <taxon>Thiotrichales</taxon>
        <taxon>Piscirickettsiaceae</taxon>
        <taxon>Piscirickettsia</taxon>
    </lineage>
</organism>
<dbReference type="EMBL" id="CP012508">
    <property type="protein sequence ID" value="ALB24215.1"/>
    <property type="molecule type" value="Genomic_DNA"/>
</dbReference>
<keyword evidence="2" id="KW-0732">Signal</keyword>
<gene>
    <name evidence="3" type="ORF">KU39_3042</name>
</gene>
<protein>
    <submittedName>
        <fullName evidence="3">Uncharacterized protein</fullName>
    </submittedName>
</protein>
<sequence length="108" mass="12046">MLCKVVWRIALIISCLTLSGFNSVWASLSDPADDSSATTTSMTQTTSTDQNQQKNNQERTKLTQKVIKALTKTDYKKWSSQHNFNGGMDQEEGKLFASDDYDSVGDNE</sequence>
<dbReference type="Proteomes" id="UP000029558">
    <property type="component" value="Chromosome"/>
</dbReference>